<dbReference type="Proteomes" id="UP000095390">
    <property type="component" value="Unassembled WGS sequence"/>
</dbReference>
<comment type="similarity">
    <text evidence="1">Belongs to the bacterial solute-binding protein ModA family.</text>
</comment>
<feature type="binding site" evidence="5">
    <location>
        <position position="193"/>
    </location>
    <ligand>
        <name>molybdate</name>
        <dbReference type="ChEBI" id="CHEBI:36264"/>
    </ligand>
</feature>
<dbReference type="InterPro" id="IPR005950">
    <property type="entry name" value="ModA"/>
</dbReference>
<dbReference type="AlphaFoldDB" id="A0A173TSX3"/>
<dbReference type="Gene3D" id="3.40.190.10">
    <property type="entry name" value="Periplasmic binding protein-like II"/>
    <property type="match status" value="2"/>
</dbReference>
<gene>
    <name evidence="7" type="primary">modA</name>
    <name evidence="7" type="ORF">ERS852578_01909</name>
</gene>
<proteinExistence type="inferred from homology"/>
<dbReference type="RefSeq" id="WP_022169595.1">
    <property type="nucleotide sequence ID" value="NZ_CATVSP010000122.1"/>
</dbReference>
<organism evidence="7 8">
    <name type="scientific">Anaerobutyricum hallii</name>
    <dbReference type="NCBI Taxonomy" id="39488"/>
    <lineage>
        <taxon>Bacteria</taxon>
        <taxon>Bacillati</taxon>
        <taxon>Bacillota</taxon>
        <taxon>Clostridia</taxon>
        <taxon>Lachnospirales</taxon>
        <taxon>Lachnospiraceae</taxon>
        <taxon>Anaerobutyricum</taxon>
    </lineage>
</organism>
<dbReference type="GO" id="GO:1901359">
    <property type="term" value="F:tungstate binding"/>
    <property type="evidence" value="ECO:0007669"/>
    <property type="project" value="UniProtKB-ARBA"/>
</dbReference>
<dbReference type="Pfam" id="PF13531">
    <property type="entry name" value="SBP_bac_11"/>
    <property type="match status" value="1"/>
</dbReference>
<feature type="binding site" evidence="5">
    <location>
        <position position="166"/>
    </location>
    <ligand>
        <name>molybdate</name>
        <dbReference type="ChEBI" id="CHEBI:36264"/>
    </ligand>
</feature>
<name>A0A173TSX3_9FIRM</name>
<evidence type="ECO:0000313" key="7">
    <source>
        <dbReference type="EMBL" id="CUN05584.1"/>
    </source>
</evidence>
<dbReference type="PIRSF" id="PIRSF004846">
    <property type="entry name" value="ModA"/>
    <property type="match status" value="1"/>
</dbReference>
<keyword evidence="2 5" id="KW-0500">Molybdenum</keyword>
<evidence type="ECO:0000313" key="8">
    <source>
        <dbReference type="Proteomes" id="UP000095390"/>
    </source>
</evidence>
<dbReference type="NCBIfam" id="TIGR01256">
    <property type="entry name" value="modA"/>
    <property type="match status" value="1"/>
</dbReference>
<sequence>MRNMKFVKRIGVAVLAACMVLSCVGCGSSSNKGAAEGTTEIAAEGGQTKISVAAAASLQATFDDELIPLFEKENPGVTVEGTYASSGDLQQQIESGLDADVFFSAATSNMDTLVDENLVDKDTVVDLLKNDVVLIMPKDSKLGIKGFKDITKADTIAIGDPESVPAGKYAKEILTNLGVYDEVEKKASLGASVTEVLSWVAEGSADAGIVYATDAQTENTNGDDKEVEIVATAEDSMMQTPVIYPVGTVSSSAHKDEAKAFEDFLQTDEAKAILEKAGFTINE</sequence>
<keyword evidence="3 5" id="KW-0479">Metal-binding</keyword>
<evidence type="ECO:0000256" key="1">
    <source>
        <dbReference type="ARBA" id="ARBA00009175"/>
    </source>
</evidence>
<feature type="binding site" evidence="5">
    <location>
        <position position="86"/>
    </location>
    <ligand>
        <name>molybdate</name>
        <dbReference type="ChEBI" id="CHEBI:36264"/>
    </ligand>
</feature>
<evidence type="ECO:0000256" key="2">
    <source>
        <dbReference type="ARBA" id="ARBA00022505"/>
    </source>
</evidence>
<feature type="chain" id="PRO_5008012558" evidence="6">
    <location>
        <begin position="35"/>
        <end position="283"/>
    </location>
</feature>
<evidence type="ECO:0000256" key="6">
    <source>
        <dbReference type="SAM" id="SignalP"/>
    </source>
</evidence>
<dbReference type="PANTHER" id="PTHR30632:SF0">
    <property type="entry name" value="SULFATE-BINDING PROTEIN"/>
    <property type="match status" value="1"/>
</dbReference>
<dbReference type="PANTHER" id="PTHR30632">
    <property type="entry name" value="MOLYBDATE-BINDING PERIPLASMIC PROTEIN"/>
    <property type="match status" value="1"/>
</dbReference>
<feature type="binding site" evidence="5">
    <location>
        <position position="211"/>
    </location>
    <ligand>
        <name>molybdate</name>
        <dbReference type="ChEBI" id="CHEBI:36264"/>
    </ligand>
</feature>
<accession>A0A173TSX3</accession>
<dbReference type="InterPro" id="IPR041879">
    <property type="entry name" value="YvgL-like_PBP2"/>
</dbReference>
<evidence type="ECO:0000256" key="5">
    <source>
        <dbReference type="PIRSR" id="PIRSR004846-1"/>
    </source>
</evidence>
<dbReference type="CDD" id="cd13537">
    <property type="entry name" value="PBP2_YvgL_like"/>
    <property type="match status" value="1"/>
</dbReference>
<evidence type="ECO:0000256" key="3">
    <source>
        <dbReference type="ARBA" id="ARBA00022723"/>
    </source>
</evidence>
<dbReference type="SUPFAM" id="SSF53850">
    <property type="entry name" value="Periplasmic binding protein-like II"/>
    <property type="match status" value="1"/>
</dbReference>
<keyword evidence="4 6" id="KW-0732">Signal</keyword>
<dbReference type="OrthoDB" id="9785015at2"/>
<dbReference type="EMBL" id="CYYC01000022">
    <property type="protein sequence ID" value="CUN05584.1"/>
    <property type="molecule type" value="Genomic_DNA"/>
</dbReference>
<dbReference type="InterPro" id="IPR050682">
    <property type="entry name" value="ModA/WtpA"/>
</dbReference>
<dbReference type="GO" id="GO:0015689">
    <property type="term" value="P:molybdate ion transport"/>
    <property type="evidence" value="ECO:0007669"/>
    <property type="project" value="InterPro"/>
</dbReference>
<feature type="binding site" evidence="5">
    <location>
        <position position="57"/>
    </location>
    <ligand>
        <name>molybdate</name>
        <dbReference type="ChEBI" id="CHEBI:36264"/>
    </ligand>
</feature>
<evidence type="ECO:0000256" key="4">
    <source>
        <dbReference type="ARBA" id="ARBA00022729"/>
    </source>
</evidence>
<dbReference type="GO" id="GO:0030973">
    <property type="term" value="F:molybdate ion binding"/>
    <property type="evidence" value="ECO:0007669"/>
    <property type="project" value="UniProtKB-ARBA"/>
</dbReference>
<dbReference type="GO" id="GO:0046872">
    <property type="term" value="F:metal ion binding"/>
    <property type="evidence" value="ECO:0007669"/>
    <property type="project" value="UniProtKB-KW"/>
</dbReference>
<protein>
    <submittedName>
        <fullName evidence="7">Molybdate-binding periplasmic protein</fullName>
    </submittedName>
</protein>
<feature type="signal peptide" evidence="6">
    <location>
        <begin position="1"/>
        <end position="34"/>
    </location>
</feature>
<dbReference type="FunFam" id="3.40.190.10:FF:000035">
    <property type="entry name" value="Molybdate ABC transporter substrate-binding protein"/>
    <property type="match status" value="1"/>
</dbReference>
<dbReference type="PROSITE" id="PS51257">
    <property type="entry name" value="PROKAR_LIPOPROTEIN"/>
    <property type="match status" value="1"/>
</dbReference>
<reference evidence="7 8" key="1">
    <citation type="submission" date="2015-09" db="EMBL/GenBank/DDBJ databases">
        <authorList>
            <consortium name="Pathogen Informatics"/>
        </authorList>
    </citation>
    <scope>NUCLEOTIDE SEQUENCE [LARGE SCALE GENOMIC DNA]</scope>
    <source>
        <strain evidence="7 8">2789STDY5834966</strain>
    </source>
</reference>